<dbReference type="RefSeq" id="WP_036855576.1">
    <property type="nucleotide sequence ID" value="NZ_JRNU01000021.1"/>
</dbReference>
<feature type="compositionally biased region" description="Basic and acidic residues" evidence="1">
    <location>
        <begin position="87"/>
        <end position="100"/>
    </location>
</feature>
<keyword evidence="4" id="KW-1185">Reference proteome</keyword>
<feature type="transmembrane region" description="Helical" evidence="2">
    <location>
        <begin position="12"/>
        <end position="34"/>
    </location>
</feature>
<dbReference type="OrthoDB" id="1073159at2"/>
<dbReference type="AlphaFoldDB" id="A0A096D315"/>
<organism evidence="3 4">
    <name type="scientific">Prevotella amnii DNF00058</name>
    <dbReference type="NCBI Taxonomy" id="1401066"/>
    <lineage>
        <taxon>Bacteria</taxon>
        <taxon>Pseudomonadati</taxon>
        <taxon>Bacteroidota</taxon>
        <taxon>Bacteroidia</taxon>
        <taxon>Bacteroidales</taxon>
        <taxon>Prevotellaceae</taxon>
        <taxon>Prevotella</taxon>
    </lineage>
</organism>
<feature type="region of interest" description="Disordered" evidence="1">
    <location>
        <begin position="87"/>
        <end position="141"/>
    </location>
</feature>
<name>A0A096D315_9BACT</name>
<evidence type="ECO:0000256" key="2">
    <source>
        <dbReference type="SAM" id="Phobius"/>
    </source>
</evidence>
<evidence type="ECO:0000313" key="4">
    <source>
        <dbReference type="Proteomes" id="UP000029614"/>
    </source>
</evidence>
<keyword evidence="2" id="KW-0812">Transmembrane</keyword>
<keyword evidence="2" id="KW-1133">Transmembrane helix</keyword>
<evidence type="ECO:0000313" key="3">
    <source>
        <dbReference type="EMBL" id="KGF51889.1"/>
    </source>
</evidence>
<reference evidence="3 4" key="1">
    <citation type="submission" date="2014-07" db="EMBL/GenBank/DDBJ databases">
        <authorList>
            <person name="McCorrison J."/>
            <person name="Sanka R."/>
            <person name="Torralba M."/>
            <person name="Gillis M."/>
            <person name="Haft D.H."/>
            <person name="Methe B."/>
            <person name="Sutton G."/>
            <person name="Nelson K.E."/>
        </authorList>
    </citation>
    <scope>NUCLEOTIDE SEQUENCE [LARGE SCALE GENOMIC DNA]</scope>
    <source>
        <strain evidence="3 4">DNF00058</strain>
    </source>
</reference>
<accession>A0A096D315</accession>
<gene>
    <name evidence="3" type="ORF">HMPREF9302_05675</name>
</gene>
<evidence type="ECO:0000256" key="1">
    <source>
        <dbReference type="SAM" id="MobiDB-lite"/>
    </source>
</evidence>
<dbReference type="EMBL" id="JRNU01000021">
    <property type="protein sequence ID" value="KGF51889.1"/>
    <property type="molecule type" value="Genomic_DNA"/>
</dbReference>
<proteinExistence type="predicted"/>
<dbReference type="Proteomes" id="UP000029614">
    <property type="component" value="Unassembled WGS sequence"/>
</dbReference>
<comment type="caution">
    <text evidence="3">The sequence shown here is derived from an EMBL/GenBank/DDBJ whole genome shotgun (WGS) entry which is preliminary data.</text>
</comment>
<protein>
    <submittedName>
        <fullName evidence="3">Uncharacterized protein</fullName>
    </submittedName>
</protein>
<sequence>MEKKSNKPRPSYKYVVSTCALALAFGAVLLGYLMETRPKMPPRKYVVNTSGDIIGIAKPVRKADVTDADTIKIKQQVERRVEKAKREEAIRKQEEGERAQDLIVPSVPDEDKGEVKPSQQSASKADMVVPDISVPKVEKVE</sequence>
<keyword evidence="2" id="KW-0472">Membrane</keyword>